<protein>
    <submittedName>
        <fullName evidence="3">Uncharacterized protein</fullName>
    </submittedName>
</protein>
<keyword evidence="2" id="KW-1133">Transmembrane helix</keyword>
<dbReference type="EMBL" id="JAEAOA010001650">
    <property type="protein sequence ID" value="KAK3588607.1"/>
    <property type="molecule type" value="Genomic_DNA"/>
</dbReference>
<sequence length="145" mass="15880">MTICLSPNSQGKGDAEASSPSTFNRCKSSLALSAPLETSRVETPLWAMILSYLCLGLGFGITILLDVFMAFGFIPPKPTSAHPDTPTRLQKLKHFEVHKSPIAYVFAIKISNWMISTAPSMDGQIDGEDLAGEIIWTLRSPLRRI</sequence>
<keyword evidence="2" id="KW-0812">Transmembrane</keyword>
<keyword evidence="4" id="KW-1185">Reference proteome</keyword>
<proteinExistence type="predicted"/>
<organism evidence="3 4">
    <name type="scientific">Potamilus streckersoni</name>
    <dbReference type="NCBI Taxonomy" id="2493646"/>
    <lineage>
        <taxon>Eukaryota</taxon>
        <taxon>Metazoa</taxon>
        <taxon>Spiralia</taxon>
        <taxon>Lophotrochozoa</taxon>
        <taxon>Mollusca</taxon>
        <taxon>Bivalvia</taxon>
        <taxon>Autobranchia</taxon>
        <taxon>Heteroconchia</taxon>
        <taxon>Palaeoheterodonta</taxon>
        <taxon>Unionida</taxon>
        <taxon>Unionoidea</taxon>
        <taxon>Unionidae</taxon>
        <taxon>Ambleminae</taxon>
        <taxon>Lampsilini</taxon>
        <taxon>Potamilus</taxon>
    </lineage>
</organism>
<keyword evidence="2" id="KW-0472">Membrane</keyword>
<evidence type="ECO:0000313" key="3">
    <source>
        <dbReference type="EMBL" id="KAK3588607.1"/>
    </source>
</evidence>
<feature type="transmembrane region" description="Helical" evidence="2">
    <location>
        <begin position="45"/>
        <end position="74"/>
    </location>
</feature>
<gene>
    <name evidence="3" type="ORF">CHS0354_027332</name>
</gene>
<evidence type="ECO:0000256" key="2">
    <source>
        <dbReference type="SAM" id="Phobius"/>
    </source>
</evidence>
<dbReference type="Proteomes" id="UP001195483">
    <property type="component" value="Unassembled WGS sequence"/>
</dbReference>
<evidence type="ECO:0000256" key="1">
    <source>
        <dbReference type="SAM" id="MobiDB-lite"/>
    </source>
</evidence>
<feature type="compositionally biased region" description="Polar residues" evidence="1">
    <location>
        <begin position="1"/>
        <end position="11"/>
    </location>
</feature>
<comment type="caution">
    <text evidence="3">The sequence shown here is derived from an EMBL/GenBank/DDBJ whole genome shotgun (WGS) entry which is preliminary data.</text>
</comment>
<feature type="region of interest" description="Disordered" evidence="1">
    <location>
        <begin position="1"/>
        <end position="20"/>
    </location>
</feature>
<accession>A0AAE0SAV4</accession>
<evidence type="ECO:0000313" key="4">
    <source>
        <dbReference type="Proteomes" id="UP001195483"/>
    </source>
</evidence>
<name>A0AAE0SAV4_9BIVA</name>
<reference evidence="3" key="3">
    <citation type="submission" date="2023-05" db="EMBL/GenBank/DDBJ databases">
        <authorList>
            <person name="Smith C.H."/>
        </authorList>
    </citation>
    <scope>NUCLEOTIDE SEQUENCE</scope>
    <source>
        <strain evidence="3">CHS0354</strain>
        <tissue evidence="3">Mantle</tissue>
    </source>
</reference>
<dbReference type="AlphaFoldDB" id="A0AAE0SAV4"/>
<reference evidence="3" key="2">
    <citation type="journal article" date="2021" name="Genome Biol. Evol.">
        <title>Developing a high-quality reference genome for a parasitic bivalve with doubly uniparental inheritance (Bivalvia: Unionida).</title>
        <authorList>
            <person name="Smith C.H."/>
        </authorList>
    </citation>
    <scope>NUCLEOTIDE SEQUENCE</scope>
    <source>
        <strain evidence="3">CHS0354</strain>
        <tissue evidence="3">Mantle</tissue>
    </source>
</reference>
<reference evidence="3" key="1">
    <citation type="journal article" date="2021" name="Genome Biol. Evol.">
        <title>A High-Quality Reference Genome for a Parasitic Bivalve with Doubly Uniparental Inheritance (Bivalvia: Unionida).</title>
        <authorList>
            <person name="Smith C.H."/>
        </authorList>
    </citation>
    <scope>NUCLEOTIDE SEQUENCE</scope>
    <source>
        <strain evidence="3">CHS0354</strain>
    </source>
</reference>